<dbReference type="PANTHER" id="PTHR33741:SF5">
    <property type="entry name" value="TRANSMEMBRANE PROTEIN DDB_G0269096-RELATED"/>
    <property type="match status" value="1"/>
</dbReference>
<dbReference type="PROSITE" id="PS51371">
    <property type="entry name" value="CBS"/>
    <property type="match status" value="1"/>
</dbReference>
<keyword evidence="1" id="KW-0129">CBS domain</keyword>
<dbReference type="CDD" id="cd04600">
    <property type="entry name" value="CBS_pair_HPP_assoc"/>
    <property type="match status" value="1"/>
</dbReference>
<accession>A0A2S5CIL7</accession>
<proteinExistence type="predicted"/>
<dbReference type="InterPro" id="IPR000644">
    <property type="entry name" value="CBS_dom"/>
</dbReference>
<organism evidence="4 5">
    <name type="scientific">Methylovulum psychrotolerans</name>
    <dbReference type="NCBI Taxonomy" id="1704499"/>
    <lineage>
        <taxon>Bacteria</taxon>
        <taxon>Pseudomonadati</taxon>
        <taxon>Pseudomonadota</taxon>
        <taxon>Gammaproteobacteria</taxon>
        <taxon>Methylococcales</taxon>
        <taxon>Methylococcaceae</taxon>
        <taxon>Methylovulum</taxon>
    </lineage>
</organism>
<feature type="transmembrane region" description="Helical" evidence="2">
    <location>
        <begin position="46"/>
        <end position="66"/>
    </location>
</feature>
<sequence length="242" mass="26463">MRINDIFQFIRVDAVNLSLKAKFLSVLSGSIAIFVIAWVSQQLVEAFAYPAMAVSMGASAVILFILPSSPLAQPWPLVGGQLVSALIGGVCAQAIDNSVWASGCAVGGSILAMLLLRCLYPPGAATALIPVIDRARRVIGIITWNDFFKFIDTEKPEHFSDKFKAFIRRMPDIHTGKPESVGHIISRPALAMSASRHIADLIPLMSNQVHRQIPIVNDENRLIGMVYQAKLIAAFYNQSYKN</sequence>
<evidence type="ECO:0000313" key="4">
    <source>
        <dbReference type="EMBL" id="POZ50582.1"/>
    </source>
</evidence>
<dbReference type="RefSeq" id="WP_103975127.1">
    <property type="nucleotide sequence ID" value="NZ_PGFZ01000009.1"/>
</dbReference>
<keyword evidence="2" id="KW-1133">Transmembrane helix</keyword>
<dbReference type="Pfam" id="PF04982">
    <property type="entry name" value="TM_HPP"/>
    <property type="match status" value="1"/>
</dbReference>
<comment type="caution">
    <text evidence="4">The sequence shown here is derived from an EMBL/GenBank/DDBJ whole genome shotgun (WGS) entry which is preliminary data.</text>
</comment>
<dbReference type="Gene3D" id="3.10.580.10">
    <property type="entry name" value="CBS-domain"/>
    <property type="match status" value="1"/>
</dbReference>
<evidence type="ECO:0000259" key="3">
    <source>
        <dbReference type="PROSITE" id="PS51371"/>
    </source>
</evidence>
<dbReference type="AlphaFoldDB" id="A0A2S5CIL7"/>
<feature type="domain" description="CBS" evidence="3">
    <location>
        <begin position="185"/>
        <end position="241"/>
    </location>
</feature>
<protein>
    <recommendedName>
        <fullName evidence="3">CBS domain-containing protein</fullName>
    </recommendedName>
</protein>
<dbReference type="InterPro" id="IPR058581">
    <property type="entry name" value="TM_HPP"/>
</dbReference>
<dbReference type="InterPro" id="IPR007065">
    <property type="entry name" value="HPP"/>
</dbReference>
<dbReference type="EMBL" id="PGFZ01000009">
    <property type="protein sequence ID" value="POZ50582.1"/>
    <property type="molecule type" value="Genomic_DNA"/>
</dbReference>
<reference evidence="4 5" key="1">
    <citation type="submission" date="2017-11" db="EMBL/GenBank/DDBJ databases">
        <title>Draft Genome Sequence of Methylobacter psychrotolerans Sph1T, an Obligate Methanotroph from Low-Temperature Environments.</title>
        <authorList>
            <person name="Oshkin I.Y."/>
            <person name="Miroshnikov K."/>
            <person name="Belova S.E."/>
            <person name="Korzhenkov A."/>
            <person name="Toshchakov S.V."/>
            <person name="Dedysh S.N."/>
        </authorList>
    </citation>
    <scope>NUCLEOTIDE SEQUENCE [LARGE SCALE GENOMIC DNA]</scope>
    <source>
        <strain evidence="4 5">Sph1</strain>
    </source>
</reference>
<dbReference type="Pfam" id="PF00571">
    <property type="entry name" value="CBS"/>
    <property type="match status" value="1"/>
</dbReference>
<dbReference type="InterPro" id="IPR046342">
    <property type="entry name" value="CBS_dom_sf"/>
</dbReference>
<dbReference type="SUPFAM" id="SSF54631">
    <property type="entry name" value="CBS-domain pair"/>
    <property type="match status" value="1"/>
</dbReference>
<evidence type="ECO:0000256" key="1">
    <source>
        <dbReference type="PROSITE-ProRule" id="PRU00703"/>
    </source>
</evidence>
<feature type="transmembrane region" description="Helical" evidence="2">
    <location>
        <begin position="21"/>
        <end position="40"/>
    </location>
</feature>
<dbReference type="PANTHER" id="PTHR33741">
    <property type="entry name" value="TRANSMEMBRANE PROTEIN DDB_G0269096-RELATED"/>
    <property type="match status" value="1"/>
</dbReference>
<name>A0A2S5CIL7_9GAMM</name>
<keyword evidence="2" id="KW-0472">Membrane</keyword>
<gene>
    <name evidence="4" type="ORF">AADEFJLK_03475</name>
</gene>
<evidence type="ECO:0000313" key="5">
    <source>
        <dbReference type="Proteomes" id="UP000237423"/>
    </source>
</evidence>
<dbReference type="Proteomes" id="UP000237423">
    <property type="component" value="Unassembled WGS sequence"/>
</dbReference>
<evidence type="ECO:0000256" key="2">
    <source>
        <dbReference type="SAM" id="Phobius"/>
    </source>
</evidence>
<keyword evidence="2" id="KW-0812">Transmembrane</keyword>